<dbReference type="GO" id="GO:0042732">
    <property type="term" value="P:D-xylose metabolic process"/>
    <property type="evidence" value="ECO:0007669"/>
    <property type="project" value="InterPro"/>
</dbReference>
<evidence type="ECO:0000256" key="8">
    <source>
        <dbReference type="ARBA" id="ARBA00023034"/>
    </source>
</evidence>
<evidence type="ECO:0000259" key="13">
    <source>
        <dbReference type="Pfam" id="PF01370"/>
    </source>
</evidence>
<sequence length="350" mass="38603">MKKISNRFDPQFDDADADHGAGVVLLAGGAGFIGSNLSRRLLDAGWQVICIDNLETGRQENIAELLPNENYRFFLHDIIQPFSLGGRVDRIYNLACPASPPKYQKNPVHTFLTSVIGSLNLLELAESKSARVLQCSTSEVYGDPDISPQNESYRGLVSTVGPRACYDEGKRAAETLFHEMHGATGIDIRIARIFNTYGPRMDPEDGRVVSNFIVQALKGEELTIYGTGEQTRSFCYIDDLLNGLISLMESETCGVDPINLGNQGEFTINELAGLVSEMIPTAKGVVHHDLPQDDPRQRRPDITRAKMLLGWEPKVPLRDGLVPTIEYFKSEIAQAQGQRPEEGEKVGAIL</sequence>
<dbReference type="GO" id="GO:0033320">
    <property type="term" value="P:UDP-D-xylose biosynthetic process"/>
    <property type="evidence" value="ECO:0007669"/>
    <property type="project" value="UniProtKB-UniPathway"/>
</dbReference>
<dbReference type="GO" id="GO:0005737">
    <property type="term" value="C:cytoplasm"/>
    <property type="evidence" value="ECO:0007669"/>
    <property type="project" value="TreeGrafter"/>
</dbReference>
<accession>A0A347UG16</accession>
<keyword evidence="6" id="KW-1133">Transmembrane helix</keyword>
<keyword evidence="8" id="KW-0333">Golgi apparatus</keyword>
<dbReference type="InterPro" id="IPR001509">
    <property type="entry name" value="Epimerase_deHydtase"/>
</dbReference>
<evidence type="ECO:0000313" key="14">
    <source>
        <dbReference type="EMBL" id="AXX97794.1"/>
    </source>
</evidence>
<evidence type="ECO:0000256" key="10">
    <source>
        <dbReference type="ARBA" id="ARBA00023180"/>
    </source>
</evidence>
<evidence type="ECO:0000256" key="4">
    <source>
        <dbReference type="ARBA" id="ARBA00022793"/>
    </source>
</evidence>
<dbReference type="GO" id="GO:0070403">
    <property type="term" value="F:NAD+ binding"/>
    <property type="evidence" value="ECO:0007669"/>
    <property type="project" value="InterPro"/>
</dbReference>
<dbReference type="PANTHER" id="PTHR43078:SF6">
    <property type="entry name" value="UDP-GLUCURONIC ACID DECARBOXYLASE 1"/>
    <property type="match status" value="1"/>
</dbReference>
<keyword evidence="4" id="KW-0210">Decarboxylase</keyword>
<protein>
    <submittedName>
        <fullName evidence="14">SDR family oxidoreductase</fullName>
    </submittedName>
</protein>
<keyword evidence="9" id="KW-0472">Membrane</keyword>
<evidence type="ECO:0000256" key="2">
    <source>
        <dbReference type="ARBA" id="ARBA00004323"/>
    </source>
</evidence>
<dbReference type="Pfam" id="PF01370">
    <property type="entry name" value="Epimerase"/>
    <property type="match status" value="1"/>
</dbReference>
<proteinExistence type="predicted"/>
<evidence type="ECO:0000256" key="7">
    <source>
        <dbReference type="ARBA" id="ARBA00023027"/>
    </source>
</evidence>
<dbReference type="EMBL" id="CP032125">
    <property type="protein sequence ID" value="AXX97794.1"/>
    <property type="molecule type" value="Genomic_DNA"/>
</dbReference>
<evidence type="ECO:0000313" key="15">
    <source>
        <dbReference type="Proteomes" id="UP000261704"/>
    </source>
</evidence>
<dbReference type="GO" id="GO:0048040">
    <property type="term" value="F:UDP-glucuronate decarboxylase activity"/>
    <property type="evidence" value="ECO:0007669"/>
    <property type="project" value="TreeGrafter"/>
</dbReference>
<evidence type="ECO:0000256" key="1">
    <source>
        <dbReference type="ARBA" id="ARBA00001911"/>
    </source>
</evidence>
<dbReference type="InterPro" id="IPR044516">
    <property type="entry name" value="UXS-like"/>
</dbReference>
<feature type="domain" description="NAD-dependent epimerase/dehydratase" evidence="13">
    <location>
        <begin position="24"/>
        <end position="252"/>
    </location>
</feature>
<evidence type="ECO:0000256" key="6">
    <source>
        <dbReference type="ARBA" id="ARBA00022989"/>
    </source>
</evidence>
<dbReference type="Proteomes" id="UP000261704">
    <property type="component" value="Chromosome"/>
</dbReference>
<evidence type="ECO:0000256" key="11">
    <source>
        <dbReference type="ARBA" id="ARBA00023239"/>
    </source>
</evidence>
<dbReference type="SUPFAM" id="SSF51735">
    <property type="entry name" value="NAD(P)-binding Rossmann-fold domains"/>
    <property type="match status" value="1"/>
</dbReference>
<gene>
    <name evidence="14" type="ORF">BAR1_07525</name>
</gene>
<keyword evidence="3" id="KW-0812">Transmembrane</keyword>
<name>A0A347UG16_9RHOB</name>
<dbReference type="PANTHER" id="PTHR43078">
    <property type="entry name" value="UDP-GLUCURONIC ACID DECARBOXYLASE-RELATED"/>
    <property type="match status" value="1"/>
</dbReference>
<comment type="cofactor">
    <cofactor evidence="1">
        <name>NAD(+)</name>
        <dbReference type="ChEBI" id="CHEBI:57540"/>
    </cofactor>
</comment>
<dbReference type="CDD" id="cd05230">
    <property type="entry name" value="UGD_SDR_e"/>
    <property type="match status" value="1"/>
</dbReference>
<dbReference type="InterPro" id="IPR036291">
    <property type="entry name" value="NAD(P)-bd_dom_sf"/>
</dbReference>
<dbReference type="OrthoDB" id="9801785at2"/>
<evidence type="ECO:0000256" key="9">
    <source>
        <dbReference type="ARBA" id="ARBA00023136"/>
    </source>
</evidence>
<evidence type="ECO:0000256" key="5">
    <source>
        <dbReference type="ARBA" id="ARBA00022968"/>
    </source>
</evidence>
<comment type="subcellular location">
    <subcellularLocation>
        <location evidence="2">Golgi apparatus membrane</location>
        <topology evidence="2">Single-pass type II membrane protein</topology>
    </subcellularLocation>
    <subcellularLocation>
        <location evidence="12">Golgi apparatus</location>
        <location evidence="12">Golgi stack membrane</location>
    </subcellularLocation>
</comment>
<dbReference type="AlphaFoldDB" id="A0A347UG16"/>
<keyword evidence="10" id="KW-0325">Glycoprotein</keyword>
<dbReference type="FunFam" id="3.40.50.720:FF:000065">
    <property type="entry name" value="UDP-glucuronic acid decarboxylase 1"/>
    <property type="match status" value="1"/>
</dbReference>
<dbReference type="RefSeq" id="WP_118942451.1">
    <property type="nucleotide sequence ID" value="NZ_CP032125.1"/>
</dbReference>
<keyword evidence="7" id="KW-0520">NAD</keyword>
<dbReference type="KEGG" id="pamo:BAR1_07525"/>
<keyword evidence="11" id="KW-0456">Lyase</keyword>
<dbReference type="Gene3D" id="3.40.50.720">
    <property type="entry name" value="NAD(P)-binding Rossmann-like Domain"/>
    <property type="match status" value="1"/>
</dbReference>
<evidence type="ECO:0000256" key="12">
    <source>
        <dbReference type="ARBA" id="ARBA00037859"/>
    </source>
</evidence>
<dbReference type="UniPathway" id="UPA00796">
    <property type="reaction ID" value="UER00771"/>
</dbReference>
<evidence type="ECO:0000256" key="3">
    <source>
        <dbReference type="ARBA" id="ARBA00022692"/>
    </source>
</evidence>
<keyword evidence="15" id="KW-1185">Reference proteome</keyword>
<reference evidence="14 15" key="1">
    <citation type="submission" date="2018-09" db="EMBL/GenBank/DDBJ databases">
        <title>Profundibacter amoris BAR1 gen. nov., sp. nov., a new member of the Roseobacter clade isolated at Lokis Castle Vent Field on the Arctic Mid-Oceanic Ridge.</title>
        <authorList>
            <person name="Le Moine Bauer S."/>
            <person name="Sjoeberg A.G."/>
            <person name="L'Haridon S."/>
            <person name="Stokke R."/>
            <person name="Roalkvam I."/>
            <person name="Steen I.H."/>
            <person name="Dahle H."/>
        </authorList>
    </citation>
    <scope>NUCLEOTIDE SEQUENCE [LARGE SCALE GENOMIC DNA]</scope>
    <source>
        <strain evidence="14 15">BAR1</strain>
    </source>
</reference>
<organism evidence="14 15">
    <name type="scientific">Profundibacter amoris</name>
    <dbReference type="NCBI Taxonomy" id="2171755"/>
    <lineage>
        <taxon>Bacteria</taxon>
        <taxon>Pseudomonadati</taxon>
        <taxon>Pseudomonadota</taxon>
        <taxon>Alphaproteobacteria</taxon>
        <taxon>Rhodobacterales</taxon>
        <taxon>Paracoccaceae</taxon>
        <taxon>Profundibacter</taxon>
    </lineage>
</organism>
<keyword evidence="5" id="KW-0735">Signal-anchor</keyword>